<reference evidence="1 2" key="1">
    <citation type="journal article" date="2010" name="J. Bacteriol.">
        <title>Comparative genomic characterization of Actinobacillus pleuropneumoniae.</title>
        <authorList>
            <person name="Xu Z."/>
            <person name="Chen X."/>
            <person name="Li L."/>
            <person name="Li T."/>
            <person name="Wang S."/>
            <person name="Chen H."/>
            <person name="Zhou R."/>
        </authorList>
    </citation>
    <scope>NUCLEOTIDE SEQUENCE [LARGE SCALE GENOMIC DNA]</scope>
    <source>
        <strain evidence="1 2">Femo</strain>
    </source>
</reference>
<evidence type="ECO:0000313" key="1">
    <source>
        <dbReference type="EMBL" id="EFM92486.1"/>
    </source>
</evidence>
<accession>A0A828Q2C9</accession>
<evidence type="ECO:0000313" key="2">
    <source>
        <dbReference type="Proteomes" id="UP000005341"/>
    </source>
</evidence>
<sequence>MCFHNNYLLPNSLELKQKNSKNSTNFNGYFLINHYKKV</sequence>
<comment type="caution">
    <text evidence="1">The sequence shown here is derived from an EMBL/GenBank/DDBJ whole genome shotgun (WGS) entry which is preliminary data.</text>
</comment>
<name>A0A828Q2C9_ACTPL</name>
<proteinExistence type="predicted"/>
<dbReference type="Proteomes" id="UP000005341">
    <property type="component" value="Unassembled WGS sequence"/>
</dbReference>
<dbReference type="EMBL" id="ADOG01000008">
    <property type="protein sequence ID" value="EFM92486.1"/>
    <property type="molecule type" value="Genomic_DNA"/>
</dbReference>
<dbReference type="AlphaFoldDB" id="A0A828Q2C9"/>
<protein>
    <submittedName>
        <fullName evidence="1">Uncharacterized protein</fullName>
    </submittedName>
</protein>
<organism evidence="1 2">
    <name type="scientific">Actinobacillus pleuropneumoniae serovar 6 str. Femo</name>
    <dbReference type="NCBI Taxonomy" id="754256"/>
    <lineage>
        <taxon>Bacteria</taxon>
        <taxon>Pseudomonadati</taxon>
        <taxon>Pseudomonadota</taxon>
        <taxon>Gammaproteobacteria</taxon>
        <taxon>Pasteurellales</taxon>
        <taxon>Pasteurellaceae</taxon>
        <taxon>Actinobacillus</taxon>
    </lineage>
</organism>
<gene>
    <name evidence="1" type="ORF">appser6_5230</name>
</gene>